<feature type="binding site" evidence="8">
    <location>
        <position position="66"/>
    </location>
    <ligand>
        <name>Na(+)</name>
        <dbReference type="ChEBI" id="CHEBI:29101"/>
        <label>1</label>
    </ligand>
</feature>
<feature type="binding site" evidence="8">
    <location>
        <position position="65"/>
    </location>
    <ligand>
        <name>Na(+)</name>
        <dbReference type="ChEBI" id="CHEBI:29101"/>
        <label>1</label>
    </ligand>
</feature>
<sequence length="621" mass="70560">MSNAKLQLHYNDAARMSYSSYDENHYAGQSSISTQTTTNAKYDPDENRGRWASKTEFILSCLGYAVGLGNVWRFPYLCYRSGGGAFLIPYLLMLFLCGIPLFFMEIIMGQFSSLGCIGIFRLAPLFKGAGFAIVIVNIICTTYYSVIISYPLMFLKHIFSSKLPWESCENPWNTNHCVEVTDMAKYNFTTRGEFKTPADEFFHLEILKISNGIYEIGSIQWSLFAALVLSWIMVYVCIIKGIETVGKVVYFTATFPFIILFILFVRGVTLPGAMKGILFYIKPEWSRLMDLKVWADAAIQIFFSLGPGWGGIVNMASFNHFRNNAKGDAIFIPIINCSTSIFAGFVVFSVLGFLSHQTGIPVADVATSGPGLAFITYPQAIAMLPFSQVWAGLFFCMLFLLGLDSVFVQIEAIISSVLDEIPKVRPYKYAVTFVSCLLMFSMAILFVTNGGMYILQLLDWYSASISVILICILEVVMASWIYGIDNFLDDIYFMIGKKPEKIWRYCWKYVTPAILVFIFFTSIIFNRPVRYNDKLYPEWAVALGWCSCAISIVCIPLYMLWTVCHRRGSLRENLMASLKAKFWLPAQEDYRVAYAEFKTARKLMDELSSRNFEKVEMLRKP</sequence>
<evidence type="ECO:0000256" key="11">
    <source>
        <dbReference type="SAM" id="Phobius"/>
    </source>
</evidence>
<keyword evidence="5 10" id="KW-0769">Symport</keyword>
<dbReference type="GO" id="GO:0046872">
    <property type="term" value="F:metal ion binding"/>
    <property type="evidence" value="ECO:0007669"/>
    <property type="project" value="UniProtKB-KW"/>
</dbReference>
<feature type="transmembrane region" description="Helical" evidence="11">
    <location>
        <begin position="293"/>
        <end position="318"/>
    </location>
</feature>
<dbReference type="EnsemblMetazoa" id="MDOA013155-RA">
    <property type="protein sequence ID" value="MDOA013155-PA"/>
    <property type="gene ID" value="MDOA013155"/>
</dbReference>
<keyword evidence="6 11" id="KW-1133">Transmembrane helix</keyword>
<dbReference type="VEuPathDB" id="VectorBase:MDOA013155"/>
<dbReference type="SUPFAM" id="SSF161070">
    <property type="entry name" value="SNF-like"/>
    <property type="match status" value="1"/>
</dbReference>
<keyword evidence="3 10" id="KW-0813">Transport</keyword>
<evidence type="ECO:0000256" key="7">
    <source>
        <dbReference type="ARBA" id="ARBA00023136"/>
    </source>
</evidence>
<feature type="binding site" evidence="8">
    <location>
        <position position="404"/>
    </location>
    <ligand>
        <name>Na(+)</name>
        <dbReference type="ChEBI" id="CHEBI:29101"/>
        <label>1</label>
    </ligand>
</feature>
<evidence type="ECO:0000256" key="9">
    <source>
        <dbReference type="PIRSR" id="PIRSR600175-2"/>
    </source>
</evidence>
<feature type="transmembrane region" description="Helical" evidence="11">
    <location>
        <begin position="460"/>
        <end position="484"/>
    </location>
</feature>
<evidence type="ECO:0000256" key="3">
    <source>
        <dbReference type="ARBA" id="ARBA00022448"/>
    </source>
</evidence>
<dbReference type="VEuPathDB" id="VectorBase:MDOMA2_007854"/>
<dbReference type="PANTHER" id="PTHR11616">
    <property type="entry name" value="SODIUM/CHLORIDE DEPENDENT TRANSPORTER"/>
    <property type="match status" value="1"/>
</dbReference>
<dbReference type="Pfam" id="PF00209">
    <property type="entry name" value="SNF"/>
    <property type="match status" value="1"/>
</dbReference>
<keyword evidence="9" id="KW-1015">Disulfide bond</keyword>
<comment type="subcellular location">
    <subcellularLocation>
        <location evidence="1">Membrane</location>
        <topology evidence="1">Multi-pass membrane protein</topology>
    </subcellularLocation>
</comment>
<dbReference type="InterPro" id="IPR037272">
    <property type="entry name" value="SNS_sf"/>
</dbReference>
<dbReference type="PANTHER" id="PTHR11616:SF241">
    <property type="entry name" value="SODIUM- AND CHLORIDE-DEPENDENT GLYCINE TRANSPORTER 2"/>
    <property type="match status" value="1"/>
</dbReference>
<feature type="transmembrane region" description="Helical" evidence="11">
    <location>
        <begin position="87"/>
        <end position="108"/>
    </location>
</feature>
<dbReference type="PRINTS" id="PR00176">
    <property type="entry name" value="NANEUSMPORT"/>
</dbReference>
<evidence type="ECO:0000256" key="8">
    <source>
        <dbReference type="PIRSR" id="PIRSR600175-1"/>
    </source>
</evidence>
<evidence type="ECO:0000313" key="12">
    <source>
        <dbReference type="EnsemblMetazoa" id="MDOA013155-PA"/>
    </source>
</evidence>
<evidence type="ECO:0000256" key="2">
    <source>
        <dbReference type="ARBA" id="ARBA00006459"/>
    </source>
</evidence>
<feature type="transmembrane region" description="Helical" evidence="11">
    <location>
        <begin position="57"/>
        <end position="75"/>
    </location>
</feature>
<comment type="similarity">
    <text evidence="2 10">Belongs to the sodium:neurotransmitter symporter (SNF) (TC 2.A.22) family.</text>
</comment>
<keyword evidence="4 10" id="KW-0812">Transmembrane</keyword>
<reference evidence="12" key="1">
    <citation type="submission" date="2020-05" db="UniProtKB">
        <authorList>
            <consortium name="EnsemblMetazoa"/>
        </authorList>
    </citation>
    <scope>IDENTIFICATION</scope>
    <source>
        <strain evidence="12">Aabys</strain>
    </source>
</reference>
<protein>
    <recommendedName>
        <fullName evidence="10">Transporter</fullName>
    </recommendedName>
</protein>
<feature type="transmembrane region" description="Helical" evidence="11">
    <location>
        <begin position="505"/>
        <end position="527"/>
    </location>
</feature>
<feature type="binding site" evidence="8">
    <location>
        <position position="401"/>
    </location>
    <ligand>
        <name>Na(+)</name>
        <dbReference type="ChEBI" id="CHEBI:29101"/>
        <label>1</label>
    </ligand>
</feature>
<keyword evidence="8" id="KW-0479">Metal-binding</keyword>
<feature type="transmembrane region" description="Helical" evidence="11">
    <location>
        <begin position="539"/>
        <end position="561"/>
    </location>
</feature>
<dbReference type="NCBIfam" id="NF037979">
    <property type="entry name" value="Na_transp"/>
    <property type="match status" value="1"/>
</dbReference>
<keyword evidence="7 11" id="KW-0472">Membrane</keyword>
<accession>A0A1I8NA66</accession>
<dbReference type="AlphaFoldDB" id="A0A1I8NA66"/>
<evidence type="ECO:0000256" key="10">
    <source>
        <dbReference type="RuleBase" id="RU003732"/>
    </source>
</evidence>
<proteinExistence type="inferred from homology"/>
<dbReference type="PROSITE" id="PS50267">
    <property type="entry name" value="NA_NEUROTRAN_SYMP_3"/>
    <property type="match status" value="1"/>
</dbReference>
<feature type="transmembrane region" description="Helical" evidence="11">
    <location>
        <begin position="129"/>
        <end position="153"/>
    </location>
</feature>
<feature type="disulfide bond" evidence="9">
    <location>
        <begin position="168"/>
        <end position="177"/>
    </location>
</feature>
<feature type="transmembrane region" description="Helical" evidence="11">
    <location>
        <begin position="330"/>
        <end position="354"/>
    </location>
</feature>
<organism evidence="12">
    <name type="scientific">Musca domestica</name>
    <name type="common">House fly</name>
    <dbReference type="NCBI Taxonomy" id="7370"/>
    <lineage>
        <taxon>Eukaryota</taxon>
        <taxon>Metazoa</taxon>
        <taxon>Ecdysozoa</taxon>
        <taxon>Arthropoda</taxon>
        <taxon>Hexapoda</taxon>
        <taxon>Insecta</taxon>
        <taxon>Pterygota</taxon>
        <taxon>Neoptera</taxon>
        <taxon>Endopterygota</taxon>
        <taxon>Diptera</taxon>
        <taxon>Brachycera</taxon>
        <taxon>Muscomorpha</taxon>
        <taxon>Muscoidea</taxon>
        <taxon>Muscidae</taxon>
        <taxon>Musca</taxon>
    </lineage>
</organism>
<name>A0A1I8NA66_MUSDO</name>
<dbReference type="OrthoDB" id="6581954at2759"/>
<feature type="binding site" evidence="8">
    <location>
        <position position="70"/>
    </location>
    <ligand>
        <name>Na(+)</name>
        <dbReference type="ChEBI" id="CHEBI:29101"/>
        <label>1</label>
    </ligand>
</feature>
<feature type="transmembrane region" description="Helical" evidence="11">
    <location>
        <begin position="219"/>
        <end position="238"/>
    </location>
</feature>
<dbReference type="eggNOG" id="KOG3660">
    <property type="taxonomic scope" value="Eukaryota"/>
</dbReference>
<feature type="binding site" evidence="8">
    <location>
        <position position="304"/>
    </location>
    <ligand>
        <name>Na(+)</name>
        <dbReference type="ChEBI" id="CHEBI:29101"/>
        <label>1</label>
    </ligand>
</feature>
<evidence type="ECO:0000256" key="6">
    <source>
        <dbReference type="ARBA" id="ARBA00022989"/>
    </source>
</evidence>
<dbReference type="InterPro" id="IPR000175">
    <property type="entry name" value="Na/ntran_symport"/>
</dbReference>
<evidence type="ECO:0000256" key="1">
    <source>
        <dbReference type="ARBA" id="ARBA00004141"/>
    </source>
</evidence>
<feature type="binding site" evidence="8">
    <location>
        <position position="405"/>
    </location>
    <ligand>
        <name>Na(+)</name>
        <dbReference type="ChEBI" id="CHEBI:29101"/>
        <label>1</label>
    </ligand>
</feature>
<dbReference type="GO" id="GO:0005283">
    <property type="term" value="F:amino acid:sodium symporter activity"/>
    <property type="evidence" value="ECO:0007669"/>
    <property type="project" value="TreeGrafter"/>
</dbReference>
<dbReference type="PROSITE" id="PS00610">
    <property type="entry name" value="NA_NEUROTRAN_SYMP_1"/>
    <property type="match status" value="1"/>
</dbReference>
<evidence type="ECO:0000256" key="4">
    <source>
        <dbReference type="ARBA" id="ARBA00022692"/>
    </source>
</evidence>
<feature type="binding site" evidence="8">
    <location>
        <position position="63"/>
    </location>
    <ligand>
        <name>Na(+)</name>
        <dbReference type="ChEBI" id="CHEBI:29101"/>
        <label>1</label>
    </ligand>
</feature>
<feature type="binding site" evidence="8">
    <location>
        <position position="336"/>
    </location>
    <ligand>
        <name>Na(+)</name>
        <dbReference type="ChEBI" id="CHEBI:29101"/>
        <label>1</label>
    </ligand>
</feature>
<feature type="transmembrane region" description="Helical" evidence="11">
    <location>
        <begin position="429"/>
        <end position="448"/>
    </location>
</feature>
<evidence type="ECO:0000256" key="5">
    <source>
        <dbReference type="ARBA" id="ARBA00022847"/>
    </source>
</evidence>
<keyword evidence="8" id="KW-0915">Sodium</keyword>
<feature type="transmembrane region" description="Helical" evidence="11">
    <location>
        <begin position="250"/>
        <end position="273"/>
    </location>
</feature>
<feature type="transmembrane region" description="Helical" evidence="11">
    <location>
        <begin position="389"/>
        <end position="408"/>
    </location>
</feature>
<dbReference type="GO" id="GO:0089718">
    <property type="term" value="P:amino acid import across plasma membrane"/>
    <property type="evidence" value="ECO:0007669"/>
    <property type="project" value="TreeGrafter"/>
</dbReference>
<gene>
    <name evidence="12" type="primary">101891767</name>
</gene>
<dbReference type="GO" id="GO:0005886">
    <property type="term" value="C:plasma membrane"/>
    <property type="evidence" value="ECO:0007669"/>
    <property type="project" value="TreeGrafter"/>
</dbReference>